<comment type="caution">
    <text evidence="7">The sequence shown here is derived from an EMBL/GenBank/DDBJ whole genome shotgun (WGS) entry which is preliminary data.</text>
</comment>
<dbReference type="Gene3D" id="2.60.120.920">
    <property type="match status" value="1"/>
</dbReference>
<feature type="region of interest" description="Disordered" evidence="5">
    <location>
        <begin position="295"/>
        <end position="349"/>
    </location>
</feature>
<feature type="compositionally biased region" description="Polar residues" evidence="5">
    <location>
        <begin position="629"/>
        <end position="641"/>
    </location>
</feature>
<evidence type="ECO:0000313" key="8">
    <source>
        <dbReference type="Proteomes" id="UP000748756"/>
    </source>
</evidence>
<keyword evidence="3" id="KW-1133">Transmembrane helix</keyword>
<dbReference type="Pfam" id="PF00622">
    <property type="entry name" value="SPRY"/>
    <property type="match status" value="1"/>
</dbReference>
<feature type="compositionally biased region" description="Basic and acidic residues" evidence="5">
    <location>
        <begin position="25"/>
        <end position="39"/>
    </location>
</feature>
<comment type="subcellular location">
    <subcellularLocation>
        <location evidence="1">Membrane</location>
        <topology evidence="1">Single-pass membrane protein</topology>
    </subcellularLocation>
</comment>
<dbReference type="SUPFAM" id="SSF49899">
    <property type="entry name" value="Concanavalin A-like lectins/glucanases"/>
    <property type="match status" value="1"/>
</dbReference>
<keyword evidence="2" id="KW-0812">Transmembrane</keyword>
<proteinExistence type="predicted"/>
<accession>A0A9P5V8P8</accession>
<dbReference type="PANTHER" id="PTHR12864">
    <property type="entry name" value="RAN BINDING PROTEIN 9-RELATED"/>
    <property type="match status" value="1"/>
</dbReference>
<evidence type="ECO:0000256" key="5">
    <source>
        <dbReference type="SAM" id="MobiDB-lite"/>
    </source>
</evidence>
<gene>
    <name evidence="7" type="primary">SSH4_2</name>
    <name evidence="7" type="ORF">BG015_011162</name>
</gene>
<evidence type="ECO:0000256" key="2">
    <source>
        <dbReference type="ARBA" id="ARBA00022692"/>
    </source>
</evidence>
<feature type="region of interest" description="Disordered" evidence="5">
    <location>
        <begin position="608"/>
        <end position="704"/>
    </location>
</feature>
<organism evidence="7 8">
    <name type="scientific">Linnemannia schmuckeri</name>
    <dbReference type="NCBI Taxonomy" id="64567"/>
    <lineage>
        <taxon>Eukaryota</taxon>
        <taxon>Fungi</taxon>
        <taxon>Fungi incertae sedis</taxon>
        <taxon>Mucoromycota</taxon>
        <taxon>Mortierellomycotina</taxon>
        <taxon>Mortierellomycetes</taxon>
        <taxon>Mortierellales</taxon>
        <taxon>Mortierellaceae</taxon>
        <taxon>Linnemannia</taxon>
    </lineage>
</organism>
<dbReference type="InterPro" id="IPR035780">
    <property type="entry name" value="SPRY_Ssh4-like"/>
</dbReference>
<dbReference type="InterPro" id="IPR050618">
    <property type="entry name" value="Ubq-SigPath_Reg"/>
</dbReference>
<dbReference type="InterPro" id="IPR043136">
    <property type="entry name" value="B30.2/SPRY_sf"/>
</dbReference>
<dbReference type="SMART" id="SM00449">
    <property type="entry name" value="SPRY"/>
    <property type="match status" value="1"/>
</dbReference>
<dbReference type="AlphaFoldDB" id="A0A9P5V8P8"/>
<name>A0A9P5V8P8_9FUNG</name>
<protein>
    <submittedName>
        <fullName evidence="7">Rsp5p-dependent ubiquitination, sorting of cargo proteins at the multivesicular body</fullName>
    </submittedName>
</protein>
<dbReference type="OrthoDB" id="258495at2759"/>
<feature type="compositionally biased region" description="Low complexity" evidence="5">
    <location>
        <begin position="614"/>
        <end position="624"/>
    </location>
</feature>
<dbReference type="PROSITE" id="PS50188">
    <property type="entry name" value="B302_SPRY"/>
    <property type="match status" value="1"/>
</dbReference>
<dbReference type="Proteomes" id="UP000748756">
    <property type="component" value="Unassembled WGS sequence"/>
</dbReference>
<evidence type="ECO:0000259" key="6">
    <source>
        <dbReference type="PROSITE" id="PS50188"/>
    </source>
</evidence>
<dbReference type="GO" id="GO:0016020">
    <property type="term" value="C:membrane"/>
    <property type="evidence" value="ECO:0007669"/>
    <property type="project" value="UniProtKB-SubCell"/>
</dbReference>
<evidence type="ECO:0000313" key="7">
    <source>
        <dbReference type="EMBL" id="KAF9147231.1"/>
    </source>
</evidence>
<dbReference type="InterPro" id="IPR001870">
    <property type="entry name" value="B30.2/SPRY"/>
</dbReference>
<keyword evidence="8" id="KW-1185">Reference proteome</keyword>
<dbReference type="CDD" id="cd12910">
    <property type="entry name" value="SPRY_SSH4_like"/>
    <property type="match status" value="1"/>
</dbReference>
<dbReference type="InterPro" id="IPR013320">
    <property type="entry name" value="ConA-like_dom_sf"/>
</dbReference>
<reference evidence="7" key="1">
    <citation type="journal article" date="2020" name="Fungal Divers.">
        <title>Resolving the Mortierellaceae phylogeny through synthesis of multi-gene phylogenetics and phylogenomics.</title>
        <authorList>
            <person name="Vandepol N."/>
            <person name="Liber J."/>
            <person name="Desiro A."/>
            <person name="Na H."/>
            <person name="Kennedy M."/>
            <person name="Barry K."/>
            <person name="Grigoriev I.V."/>
            <person name="Miller A.N."/>
            <person name="O'Donnell K."/>
            <person name="Stajich J.E."/>
            <person name="Bonito G."/>
        </authorList>
    </citation>
    <scope>NUCLEOTIDE SEQUENCE</scope>
    <source>
        <strain evidence="7">NRRL 6426</strain>
    </source>
</reference>
<feature type="domain" description="B30.2/SPRY" evidence="6">
    <location>
        <begin position="347"/>
        <end position="554"/>
    </location>
</feature>
<dbReference type="EMBL" id="JAAAUQ010000846">
    <property type="protein sequence ID" value="KAF9147231.1"/>
    <property type="molecule type" value="Genomic_DNA"/>
</dbReference>
<evidence type="ECO:0000256" key="4">
    <source>
        <dbReference type="ARBA" id="ARBA00023136"/>
    </source>
</evidence>
<evidence type="ECO:0000256" key="3">
    <source>
        <dbReference type="ARBA" id="ARBA00022989"/>
    </source>
</evidence>
<dbReference type="InterPro" id="IPR003877">
    <property type="entry name" value="SPRY_dom"/>
</dbReference>
<sequence>MSPLLPSSFPSSVRHKSPSYSPYQHQDKDPYYDNNIYDKDNDDDDNKEFYNRLVELVEQQARINEQLLLREEEHRYQQDNYDQIVELQETYSDDDNNSNVDFDVDVDDNTEDHLFDYPSPDHHYNYPSPTYPPLRFVQTSTSRPFNPSPTPVLYPYENGRRPYSRFYPAASPSYNPNQHNPYEPNKQLPLSQPRYFPSPTSYPYHDWRPTTIYPPPYRPTFSAPPNGYSDRFDPTIHDPYPGPYPTFTNSPQPTDPDRDGDEEDLTWLVALVLTTAFIISIVSAIRTCGQKAGWLTGSSASSSSSPSSASSHHHRRSGGTGRGSRRGFGNALLVPDSEVDPEATPDRLNNLSDADRQAYDAAEAFQVVNPPNSVPTDISLSQYLSIQEKGVSAWEFEPSYDHQLYVHDRTELSFFDRVASVQTNLPLPKQQEVYYWEVKMFEKSPRTTIAIGVATKPYPSTRLPGWNRHSVGYFSNNGQKYCNSLWSGIPFGPTYFEGDVVGCGYRPRNGTIFFTRNGKRIDDAYTGYGRTNLFPTVGATGPCVLHINFGQSGFVFVEANVKKWGLAPASGSLAPPPAYGSELGSILLEAAGSGAVAAAAGSGSRMLSQRFTNSSSSGSLAGAGRPIMQHSSPSRTRVSTGNGNGGADGPSPVPITVANMSAPPPNYSSLDRYGHPRTDQPTLGAQAQELTDDDDTASVASDDSAESATLLLNDALLDHDIEEQHDV</sequence>
<keyword evidence="4" id="KW-0472">Membrane</keyword>
<feature type="compositionally biased region" description="Polar residues" evidence="5">
    <location>
        <begin position="679"/>
        <end position="689"/>
    </location>
</feature>
<feature type="region of interest" description="Disordered" evidence="5">
    <location>
        <begin position="218"/>
        <end position="261"/>
    </location>
</feature>
<feature type="region of interest" description="Disordered" evidence="5">
    <location>
        <begin position="1"/>
        <end position="45"/>
    </location>
</feature>
<feature type="compositionally biased region" description="Low complexity" evidence="5">
    <location>
        <begin position="296"/>
        <end position="310"/>
    </location>
</feature>
<evidence type="ECO:0000256" key="1">
    <source>
        <dbReference type="ARBA" id="ARBA00004167"/>
    </source>
</evidence>
<feature type="compositionally biased region" description="Low complexity" evidence="5">
    <location>
        <begin position="1"/>
        <end position="12"/>
    </location>
</feature>